<feature type="domain" description="Golvesin/Xly CBD-like" evidence="7">
    <location>
        <begin position="447"/>
        <end position="575"/>
    </location>
</feature>
<evidence type="ECO:0000259" key="6">
    <source>
        <dbReference type="Pfam" id="PF07635"/>
    </source>
</evidence>
<dbReference type="EMBL" id="LR593887">
    <property type="protein sequence ID" value="VTS04206.1"/>
    <property type="molecule type" value="Genomic_DNA"/>
</dbReference>
<evidence type="ECO:0000256" key="1">
    <source>
        <dbReference type="SAM" id="Coils"/>
    </source>
</evidence>
<keyword evidence="9" id="KW-1185">Reference proteome</keyword>
<organism evidence="8">
    <name type="scientific">Tuwongella immobilis</name>
    <dbReference type="NCBI Taxonomy" id="692036"/>
    <lineage>
        <taxon>Bacteria</taxon>
        <taxon>Pseudomonadati</taxon>
        <taxon>Planctomycetota</taxon>
        <taxon>Planctomycetia</taxon>
        <taxon>Gemmatales</taxon>
        <taxon>Gemmataceae</taxon>
        <taxon>Tuwongella</taxon>
    </lineage>
</organism>
<proteinExistence type="predicted"/>
<feature type="chain" id="PRO_5036172791" description="Cytochrome c domain-containing protein" evidence="3">
    <location>
        <begin position="26"/>
        <end position="954"/>
    </location>
</feature>
<keyword evidence="3" id="KW-0732">Signal</keyword>
<dbReference type="Pfam" id="PF07587">
    <property type="entry name" value="PSD1"/>
    <property type="match status" value="1"/>
</dbReference>
<dbReference type="Proteomes" id="UP000464378">
    <property type="component" value="Chromosome"/>
</dbReference>
<dbReference type="Pfam" id="PF07583">
    <property type="entry name" value="PSCyt2"/>
    <property type="match status" value="1"/>
</dbReference>
<evidence type="ECO:0000313" key="8">
    <source>
        <dbReference type="EMBL" id="VIP03417.1"/>
    </source>
</evidence>
<dbReference type="InterPro" id="IPR011444">
    <property type="entry name" value="DUF1549"/>
</dbReference>
<keyword evidence="1" id="KW-0175">Coiled coil</keyword>
<dbReference type="RefSeq" id="WP_162658489.1">
    <property type="nucleotide sequence ID" value="NZ_LR593887.1"/>
</dbReference>
<dbReference type="InParanoid" id="A0A6C2YPZ1"/>
<feature type="domain" description="DUF1553" evidence="5">
    <location>
        <begin position="676"/>
        <end position="923"/>
    </location>
</feature>
<dbReference type="Pfam" id="PF25275">
    <property type="entry name" value="Golvesin_C"/>
    <property type="match status" value="1"/>
</dbReference>
<evidence type="ECO:0000259" key="4">
    <source>
        <dbReference type="Pfam" id="PF07583"/>
    </source>
</evidence>
<dbReference type="KEGG" id="tim:GMBLW1_05430"/>
<dbReference type="InterPro" id="IPR033803">
    <property type="entry name" value="CBD-like_Golvesin-Xly"/>
</dbReference>
<dbReference type="PANTHER" id="PTHR35889:SF3">
    <property type="entry name" value="F-BOX DOMAIN-CONTAINING PROTEIN"/>
    <property type="match status" value="1"/>
</dbReference>
<evidence type="ECO:0000259" key="7">
    <source>
        <dbReference type="Pfam" id="PF25275"/>
    </source>
</evidence>
<dbReference type="Pfam" id="PF07635">
    <property type="entry name" value="PSCyt1"/>
    <property type="match status" value="1"/>
</dbReference>
<accession>A0A6C2YPZ1</accession>
<feature type="domain" description="DUF1549" evidence="4">
    <location>
        <begin position="169"/>
        <end position="379"/>
    </location>
</feature>
<evidence type="ECO:0008006" key="10">
    <source>
        <dbReference type="Google" id="ProtNLM"/>
    </source>
</evidence>
<evidence type="ECO:0000313" key="9">
    <source>
        <dbReference type="Proteomes" id="UP000464378"/>
    </source>
</evidence>
<dbReference type="AlphaFoldDB" id="A0A6C2YPZ1"/>
<evidence type="ECO:0000256" key="3">
    <source>
        <dbReference type="SAM" id="SignalP"/>
    </source>
</evidence>
<reference evidence="8" key="1">
    <citation type="submission" date="2019-04" db="EMBL/GenBank/DDBJ databases">
        <authorList>
            <consortium name="Science for Life Laboratories"/>
        </authorList>
    </citation>
    <scope>NUCLEOTIDE SEQUENCE</scope>
    <source>
        <strain evidence="8">MBLW1</strain>
    </source>
</reference>
<protein>
    <recommendedName>
        <fullName evidence="10">Cytochrome c domain-containing protein</fullName>
    </recommendedName>
</protein>
<dbReference type="PANTHER" id="PTHR35889">
    <property type="entry name" value="CYCLOINULO-OLIGOSACCHARIDE FRUCTANOTRANSFERASE-RELATED"/>
    <property type="match status" value="1"/>
</dbReference>
<feature type="region of interest" description="Disordered" evidence="2">
    <location>
        <begin position="581"/>
        <end position="601"/>
    </location>
</feature>
<dbReference type="EMBL" id="LR586016">
    <property type="protein sequence ID" value="VIP03417.1"/>
    <property type="molecule type" value="Genomic_DNA"/>
</dbReference>
<evidence type="ECO:0000256" key="2">
    <source>
        <dbReference type="SAM" id="MobiDB-lite"/>
    </source>
</evidence>
<feature type="domain" description="Cytochrome C Planctomycete-type" evidence="6">
    <location>
        <begin position="46"/>
        <end position="106"/>
    </location>
</feature>
<gene>
    <name evidence="8" type="ORF">GMBLW1_05430</name>
</gene>
<feature type="coiled-coil region" evidence="1">
    <location>
        <begin position="397"/>
        <end position="424"/>
    </location>
</feature>
<dbReference type="InterPro" id="IPR022655">
    <property type="entry name" value="DUF1553"/>
</dbReference>
<feature type="signal peptide" evidence="3">
    <location>
        <begin position="1"/>
        <end position="25"/>
    </location>
</feature>
<name>A0A6C2YPZ1_9BACT</name>
<sequence>MHLIRNLSQFSALMGILLLPPTAFAADAEGIAFFEKKIRPVLDQHCLSCHSQAANKQKGGLYLDSREAILTGGDSGPSAVVGKPDESLIVQAIRYTIDEIQMPPKGKLPPEVVKDFEKWVSIGLPDPRKPGKAAGGSSGPISASKLWSFQPVKSVTPPKPQLADWGWSPIDAFILAQLEAKGLKPNRDADRAVLLRRVTFDLIGMAPTPEEIDAFEKDSRPDAFERVVDRLLASPHFGERWGRHWLDLARFAESSGGGRSLLLKDAWRYRDYVIDRFNRDIPYDQFLTEQIAGDLMPSATPEERRDRLIATGFLLLGPTNYERQDKTALEMDVIDEQIDTIGKAVMGMTIGCARCHDHKFDPIPTRDYYALAGIMRSTHTLIHENVSKWVERPLPVSAELQAKIDAHQGKIRAVQDQLKAARALAGKGNSKAAERKPMAIASLPGIVVDDAQAKKIGSWKPSTFSNHFVGAGYLYDDRGSPGVKTVTFVPNIPKTGNYEVRLAFVPSTNRAKKVPVRVFHADGDVTIPVDMRQTPPIEERFVSLGTFRFEAGDQWFVMLSSQDTDGHVIADAVLFIPESEQAKPTASATDKPGAGPNASVATAQASIPKLEAELKKLQADAPTVPTAMAVQELPKMQDCYICIRGNHHNRGPIVPRGFLSTISLQKQPKIPSDQSGRLALAEWLTRPEHPLTGRVMVNRIWQHLFGVGIVRTVDLFGTTGELPSHPELLDYLAKRFVDHNWSTKQMIREIVLSRTYQLDSTWTDAQKPQALAVDPENRLFGRANRRRLEAEPIRDAMLQVAGEIELTIGGPLMKKGVSERDTQFDSKRRSVYLPVLRNRMPDLYEVFDFADPNSSLGRRNVSTVATQALYFMNHPEVHQFSVAASKRLLAFPELSDLQRIDLAYRWCYSRLPRSSERELIAAFVGSANSQSEREHAWAQVFQSLFSSIDFRYIR</sequence>
<dbReference type="InterPro" id="IPR011429">
    <property type="entry name" value="Cyt_c_Planctomycete-type"/>
</dbReference>
<evidence type="ECO:0000259" key="5">
    <source>
        <dbReference type="Pfam" id="PF07587"/>
    </source>
</evidence>